<dbReference type="OrthoDB" id="417079at2"/>
<dbReference type="STRING" id="395961.Cyan7425_2751"/>
<reference evidence="1" key="1">
    <citation type="submission" date="2009-01" db="EMBL/GenBank/DDBJ databases">
        <title>Complete sequence of chromosome Cyanothece sp. PCC 7425.</title>
        <authorList>
            <consortium name="US DOE Joint Genome Institute"/>
            <person name="Lucas S."/>
            <person name="Copeland A."/>
            <person name="Lapidus A."/>
            <person name="Glavina del Rio T."/>
            <person name="Dalin E."/>
            <person name="Tice H."/>
            <person name="Bruce D."/>
            <person name="Goodwin L."/>
            <person name="Pitluck S."/>
            <person name="Sims D."/>
            <person name="Meineke L."/>
            <person name="Brettin T."/>
            <person name="Detter J.C."/>
            <person name="Han C."/>
            <person name="Larimer F."/>
            <person name="Land M."/>
            <person name="Hauser L."/>
            <person name="Kyrpides N."/>
            <person name="Ovchinnikova G."/>
            <person name="Liberton M."/>
            <person name="Stoeckel J."/>
            <person name="Banerjee A."/>
            <person name="Singh A."/>
            <person name="Page L."/>
            <person name="Sato H."/>
            <person name="Zhao L."/>
            <person name="Sherman L."/>
            <person name="Pakrasi H."/>
            <person name="Richardson P."/>
        </authorList>
    </citation>
    <scope>NUCLEOTIDE SEQUENCE</scope>
    <source>
        <strain evidence="1">PCC 7425</strain>
    </source>
</reference>
<dbReference type="AlphaFoldDB" id="B8HKA6"/>
<dbReference type="KEGG" id="cyn:Cyan7425_2751"/>
<proteinExistence type="predicted"/>
<name>B8HKA6_CYAP4</name>
<accession>B8HKA6</accession>
<protein>
    <submittedName>
        <fullName evidence="1">Uncharacterized protein</fullName>
    </submittedName>
</protein>
<dbReference type="eggNOG" id="ENOG502Z8FW">
    <property type="taxonomic scope" value="Bacteria"/>
</dbReference>
<sequence>MDKNLARAGELKTILTDYVLEAEGELATALEAFTAAQLTQFSRSPLAISQPTDLAMATFLAEGQVEHQSVLEHFVAEQPGLSEGDRQIVAGWQRVILGLFSVTEVLPDGLMLTNWLTTKSYRVKLTGLEIEKPLQRLKEEEILLTCLVPVGMDWIIFAPPTLLGKLGKPKLAVAIGNFKQSFRHYLYSDAPELLEEAWKSVERYHHDFIDFFGTEELVLPSYKLEKKLTEFQQFLTDRQLKAAGWNSNQSLAELAEDMGVDQAELTTTAEAMGVESQEIEQLFQASRSGKMVTPPLKLPESIKRANEVTVLTHPHWGQMLLPNYKPLQDLLSKPDWEPQPGVAKLVKQSLADPQMNAYVWQRLANDYPTELEAVLGTALERPDFQLQQDLPTLLQDYDHPLQPELPEIASVPLHLHQLFQAALVMVSQNKPKAKPKQKSGGFKSN</sequence>
<organism evidence="1">
    <name type="scientific">Cyanothece sp. (strain PCC 7425 / ATCC 29141)</name>
    <dbReference type="NCBI Taxonomy" id="395961"/>
    <lineage>
        <taxon>Bacteria</taxon>
        <taxon>Bacillati</taxon>
        <taxon>Cyanobacteriota</taxon>
        <taxon>Cyanophyceae</taxon>
        <taxon>Gomontiellales</taxon>
        <taxon>Cyanothecaceae</taxon>
        <taxon>Cyanothece</taxon>
    </lineage>
</organism>
<dbReference type="EMBL" id="CP001344">
    <property type="protein sequence ID" value="ACL45097.1"/>
    <property type="molecule type" value="Genomic_DNA"/>
</dbReference>
<evidence type="ECO:0000313" key="1">
    <source>
        <dbReference type="EMBL" id="ACL45097.1"/>
    </source>
</evidence>
<dbReference type="HOGENOM" id="CLU_622176_0_0_3"/>
<gene>
    <name evidence="1" type="ordered locus">Cyan7425_2751</name>
</gene>